<dbReference type="RefSeq" id="WP_100789878.1">
    <property type="nucleotide sequence ID" value="NZ_NPDQ01000002.1"/>
</dbReference>
<accession>A0A2M9Y4X5</accession>
<evidence type="ECO:0000256" key="1">
    <source>
        <dbReference type="SAM" id="MobiDB-lite"/>
    </source>
</evidence>
<gene>
    <name evidence="2" type="ORF">EHQ30_08950</name>
</gene>
<dbReference type="EMBL" id="RQFP01000001">
    <property type="protein sequence ID" value="TGK96705.1"/>
    <property type="molecule type" value="Genomic_DNA"/>
</dbReference>
<keyword evidence="3" id="KW-1185">Reference proteome</keyword>
<dbReference type="Proteomes" id="UP000297891">
    <property type="component" value="Unassembled WGS sequence"/>
</dbReference>
<sequence>MNSLDLNDLPFLKEESLRAYRWLLAEYPEIANQNILSDKNKSSNEENQELQSPQKKDKTFEQKGKIDAELIEFPIRWTMEKLGQKFEWVVSEMGSITLRLGGLEGNRRNPAPIFYLSLRKSEEEKFHWTDPEGNLVPFPNPSILIEIQNRIRLYLDSI</sequence>
<feature type="region of interest" description="Disordered" evidence="1">
    <location>
        <begin position="35"/>
        <end position="62"/>
    </location>
</feature>
<evidence type="ECO:0000313" key="2">
    <source>
        <dbReference type="EMBL" id="TGK96705.1"/>
    </source>
</evidence>
<dbReference type="NCBIfam" id="NF047540">
    <property type="entry name" value="LIC_13241_dom"/>
    <property type="match status" value="1"/>
</dbReference>
<dbReference type="OrthoDB" id="328628at2"/>
<organism evidence="2 3">
    <name type="scientific">Leptospira brenneri</name>
    <dbReference type="NCBI Taxonomy" id="2023182"/>
    <lineage>
        <taxon>Bacteria</taxon>
        <taxon>Pseudomonadati</taxon>
        <taxon>Spirochaetota</taxon>
        <taxon>Spirochaetia</taxon>
        <taxon>Leptospirales</taxon>
        <taxon>Leptospiraceae</taxon>
        <taxon>Leptospira</taxon>
    </lineage>
</organism>
<comment type="caution">
    <text evidence="2">The sequence shown here is derived from an EMBL/GenBank/DDBJ whole genome shotgun (WGS) entry which is preliminary data.</text>
</comment>
<dbReference type="AlphaFoldDB" id="A0A2M9Y4X5"/>
<protein>
    <submittedName>
        <fullName evidence="2">Uncharacterized protein</fullName>
    </submittedName>
</protein>
<name>A0A2M9Y4X5_9LEPT</name>
<reference evidence="2" key="1">
    <citation type="journal article" date="2019" name="PLoS Negl. Trop. Dis.">
        <title>Revisiting the worldwide diversity of Leptospira species in the environment.</title>
        <authorList>
            <person name="Vincent A.T."/>
            <person name="Schiettekatte O."/>
            <person name="Bourhy P."/>
            <person name="Veyrier F.J."/>
            <person name="Picardeau M."/>
        </authorList>
    </citation>
    <scope>NUCLEOTIDE SEQUENCE [LARGE SCALE GENOMIC DNA]</scope>
    <source>
        <strain evidence="2">201800277</strain>
    </source>
</reference>
<proteinExistence type="predicted"/>
<evidence type="ECO:0000313" key="3">
    <source>
        <dbReference type="Proteomes" id="UP000297891"/>
    </source>
</evidence>